<reference evidence="1" key="1">
    <citation type="submission" date="2014-11" db="EMBL/GenBank/DDBJ databases">
        <authorList>
            <person name="Amaro Gonzalez C."/>
        </authorList>
    </citation>
    <scope>NUCLEOTIDE SEQUENCE</scope>
</reference>
<reference evidence="1" key="2">
    <citation type="journal article" date="2015" name="Fish Shellfish Immunol.">
        <title>Early steps in the European eel (Anguilla anguilla)-Vibrio vulnificus interaction in the gills: Role of the RtxA13 toxin.</title>
        <authorList>
            <person name="Callol A."/>
            <person name="Pajuelo D."/>
            <person name="Ebbesson L."/>
            <person name="Teles M."/>
            <person name="MacKenzie S."/>
            <person name="Amaro C."/>
        </authorList>
    </citation>
    <scope>NUCLEOTIDE SEQUENCE</scope>
</reference>
<organism evidence="1">
    <name type="scientific">Anguilla anguilla</name>
    <name type="common">European freshwater eel</name>
    <name type="synonym">Muraena anguilla</name>
    <dbReference type="NCBI Taxonomy" id="7936"/>
    <lineage>
        <taxon>Eukaryota</taxon>
        <taxon>Metazoa</taxon>
        <taxon>Chordata</taxon>
        <taxon>Craniata</taxon>
        <taxon>Vertebrata</taxon>
        <taxon>Euteleostomi</taxon>
        <taxon>Actinopterygii</taxon>
        <taxon>Neopterygii</taxon>
        <taxon>Teleostei</taxon>
        <taxon>Anguilliformes</taxon>
        <taxon>Anguillidae</taxon>
        <taxon>Anguilla</taxon>
    </lineage>
</organism>
<sequence>MYLSTHITLHLLADTFIQSRVQMCISLSLEQLENTGSIRYNTHFVQLFIKVQTNECLSSK</sequence>
<accession>A0A0E9QEI9</accession>
<name>A0A0E9QEI9_ANGAN</name>
<dbReference type="EMBL" id="GBXM01093358">
    <property type="protein sequence ID" value="JAH15219.1"/>
    <property type="molecule type" value="Transcribed_RNA"/>
</dbReference>
<protein>
    <submittedName>
        <fullName evidence="1">Uncharacterized protein</fullName>
    </submittedName>
</protein>
<evidence type="ECO:0000313" key="1">
    <source>
        <dbReference type="EMBL" id="JAH15219.1"/>
    </source>
</evidence>
<dbReference type="AlphaFoldDB" id="A0A0E9QEI9"/>
<proteinExistence type="predicted"/>